<comment type="caution">
    <text evidence="1">The sequence shown here is derived from an EMBL/GenBank/DDBJ whole genome shotgun (WGS) entry which is preliminary data.</text>
</comment>
<sequence length="68" mass="8130">MLKAVVIFFIFFGFLVWFFLRGRSCPACKSTDIDIDIERCFGLPMREIHTCEKCGYQWKKNIRGERNF</sequence>
<gene>
    <name evidence="1" type="ORF">A2227_03645</name>
</gene>
<dbReference type="EMBL" id="MFGB01000016">
    <property type="protein sequence ID" value="OGF26348.1"/>
    <property type="molecule type" value="Genomic_DNA"/>
</dbReference>
<evidence type="ECO:0000313" key="1">
    <source>
        <dbReference type="EMBL" id="OGF26348.1"/>
    </source>
</evidence>
<name>A0A1F5SHZ8_9BACT</name>
<protein>
    <submittedName>
        <fullName evidence="1">Uncharacterized protein</fullName>
    </submittedName>
</protein>
<dbReference type="STRING" id="1797994.A2227_03645"/>
<dbReference type="AlphaFoldDB" id="A0A1F5SHZ8"/>
<reference evidence="1 2" key="1">
    <citation type="journal article" date="2016" name="Nat. Commun.">
        <title>Thousands of microbial genomes shed light on interconnected biogeochemical processes in an aquifer system.</title>
        <authorList>
            <person name="Anantharaman K."/>
            <person name="Brown C.T."/>
            <person name="Hug L.A."/>
            <person name="Sharon I."/>
            <person name="Castelle C.J."/>
            <person name="Probst A.J."/>
            <person name="Thomas B.C."/>
            <person name="Singh A."/>
            <person name="Wilkins M.J."/>
            <person name="Karaoz U."/>
            <person name="Brodie E.L."/>
            <person name="Williams K.H."/>
            <person name="Hubbard S.S."/>
            <person name="Banfield J.F."/>
        </authorList>
    </citation>
    <scope>NUCLEOTIDE SEQUENCE [LARGE SCALE GENOMIC DNA]</scope>
</reference>
<proteinExistence type="predicted"/>
<accession>A0A1F5SHZ8</accession>
<dbReference type="Proteomes" id="UP000178367">
    <property type="component" value="Unassembled WGS sequence"/>
</dbReference>
<evidence type="ECO:0000313" key="2">
    <source>
        <dbReference type="Proteomes" id="UP000178367"/>
    </source>
</evidence>
<organism evidence="1 2">
    <name type="scientific">Candidatus Falkowbacteria bacterium RIFOXYA2_FULL_47_19</name>
    <dbReference type="NCBI Taxonomy" id="1797994"/>
    <lineage>
        <taxon>Bacteria</taxon>
        <taxon>Candidatus Falkowiibacteriota</taxon>
    </lineage>
</organism>